<accession>A0AB39QFV1</accession>
<dbReference type="SMART" id="SM00458">
    <property type="entry name" value="RICIN"/>
    <property type="match status" value="1"/>
</dbReference>
<dbReference type="InterPro" id="IPR035992">
    <property type="entry name" value="Ricin_B-like_lectins"/>
</dbReference>
<sequence length="542" mass="56131">MPTPHPPRPPYQPPGGGAGESDESLAAPLRAGSDIEASRSAALLMARHWRPVQEYAAICLAVSGPIAHMVAAAAFHQVLDRVALGEAADAIRPRLLVTVRDTVANWSAEDRIAEVLPDLGKPAGGRGMRATKSLTPENRTLAERSFLGLPALAQSLLWHVEVEAEPITVPAGLLGMDTTTASAALEDAREKFHEGCVRAHRDLAPSQECRYYNRLLDVPIRRGGALLPDVQEHLAQCPYCRAAAEQLGHVDGGLGVLLVEAVLGWGARRYFDSRPGRKGAQETPGGRAARRAGGGGRRRAAARTRILARIPVPVRRPPGSWSSKTLLTSVGVAGAGLLTSVLAVSALSGGGDGGDAVATAGLVPGDSEPEATPTSGTAGLPVADHTTRLRNAAAQLCLDINGDPTAGASVVLAVCSSASTQQWTYESDGELRSAAGRNLCLDSHADAGVVILGTCAEAGAERGKDVRYDLTGQGELLPSWDETLALATGGVDPGSDIVVKVRDHTSAQRWLTDAPAPSQSHGSLSIAGTGGPSARPAELAGH</sequence>
<feature type="region of interest" description="Disordered" evidence="1">
    <location>
        <begin position="273"/>
        <end position="300"/>
    </location>
</feature>
<name>A0AB39QFV1_9ACTN</name>
<reference evidence="3" key="1">
    <citation type="submission" date="2024-07" db="EMBL/GenBank/DDBJ databases">
        <authorList>
            <person name="Yu S.T."/>
        </authorList>
    </citation>
    <scope>NUCLEOTIDE SEQUENCE</scope>
    <source>
        <strain evidence="3">R39</strain>
    </source>
</reference>
<evidence type="ECO:0000259" key="2">
    <source>
        <dbReference type="SMART" id="SM00458"/>
    </source>
</evidence>
<dbReference type="InterPro" id="IPR000772">
    <property type="entry name" value="Ricin_B_lectin"/>
</dbReference>
<dbReference type="Pfam" id="PF00652">
    <property type="entry name" value="Ricin_B_lectin"/>
    <property type="match status" value="1"/>
</dbReference>
<feature type="domain" description="Ricin B lectin" evidence="2">
    <location>
        <begin position="384"/>
        <end position="513"/>
    </location>
</feature>
<feature type="compositionally biased region" description="Pro residues" evidence="1">
    <location>
        <begin position="1"/>
        <end position="13"/>
    </location>
</feature>
<feature type="region of interest" description="Disordered" evidence="1">
    <location>
        <begin position="1"/>
        <end position="25"/>
    </location>
</feature>
<dbReference type="Gene3D" id="2.80.10.50">
    <property type="match status" value="1"/>
</dbReference>
<evidence type="ECO:0000313" key="3">
    <source>
        <dbReference type="EMBL" id="XDQ41324.1"/>
    </source>
</evidence>
<evidence type="ECO:0000256" key="1">
    <source>
        <dbReference type="SAM" id="MobiDB-lite"/>
    </source>
</evidence>
<dbReference type="PROSITE" id="PS50231">
    <property type="entry name" value="RICIN_B_LECTIN"/>
    <property type="match status" value="1"/>
</dbReference>
<feature type="region of interest" description="Disordered" evidence="1">
    <location>
        <begin position="513"/>
        <end position="542"/>
    </location>
</feature>
<proteinExistence type="predicted"/>
<dbReference type="RefSeq" id="WP_369220995.1">
    <property type="nucleotide sequence ID" value="NZ_CP163441.1"/>
</dbReference>
<dbReference type="SUPFAM" id="SSF50370">
    <property type="entry name" value="Ricin B-like lectins"/>
    <property type="match status" value="1"/>
</dbReference>
<protein>
    <submittedName>
        <fullName evidence="3">RICIN domain-containing protein</fullName>
    </submittedName>
</protein>
<organism evidence="3">
    <name type="scientific">Streptomyces sp. R39</name>
    <dbReference type="NCBI Taxonomy" id="3238631"/>
    <lineage>
        <taxon>Bacteria</taxon>
        <taxon>Bacillati</taxon>
        <taxon>Actinomycetota</taxon>
        <taxon>Actinomycetes</taxon>
        <taxon>Kitasatosporales</taxon>
        <taxon>Streptomycetaceae</taxon>
        <taxon>Streptomyces</taxon>
    </lineage>
</organism>
<gene>
    <name evidence="3" type="ORF">AB5J52_03000</name>
</gene>
<dbReference type="EMBL" id="CP163441">
    <property type="protein sequence ID" value="XDQ41324.1"/>
    <property type="molecule type" value="Genomic_DNA"/>
</dbReference>
<dbReference type="AlphaFoldDB" id="A0AB39QFV1"/>